<feature type="transmembrane region" description="Helical" evidence="7">
    <location>
        <begin position="385"/>
        <end position="408"/>
    </location>
</feature>
<dbReference type="KEGG" id="cpy:Cphy_1547"/>
<evidence type="ECO:0000256" key="1">
    <source>
        <dbReference type="ARBA" id="ARBA00004651"/>
    </source>
</evidence>
<feature type="transmembrane region" description="Helical" evidence="7">
    <location>
        <begin position="295"/>
        <end position="322"/>
    </location>
</feature>
<dbReference type="eggNOG" id="COG4209">
    <property type="taxonomic scope" value="Bacteria"/>
</dbReference>
<keyword evidence="10" id="KW-1185">Reference proteome</keyword>
<dbReference type="GO" id="GO:0055085">
    <property type="term" value="P:transmembrane transport"/>
    <property type="evidence" value="ECO:0007669"/>
    <property type="project" value="InterPro"/>
</dbReference>
<dbReference type="PANTHER" id="PTHR43227:SF11">
    <property type="entry name" value="BLL4140 PROTEIN"/>
    <property type="match status" value="1"/>
</dbReference>
<evidence type="ECO:0000256" key="3">
    <source>
        <dbReference type="ARBA" id="ARBA00022475"/>
    </source>
</evidence>
<protein>
    <submittedName>
        <fullName evidence="9">Binding-protein-dependent transport systems inner membrane component</fullName>
    </submittedName>
</protein>
<evidence type="ECO:0000256" key="7">
    <source>
        <dbReference type="RuleBase" id="RU363032"/>
    </source>
</evidence>
<sequence>MKVKKVTSSLYFIQRISSLIGVILLFIPAINPSRISGLIGKNLSIFTSGFFYSRLTQNFGRAFSKGWVGTMTTQVLFLSSMIVCIGFIICAAGACLSPGCLKMKKQGNILSVIGTVLALIGAYGIRWSQIDIKGTSNPDKVQPMESNALLIFIVLTLLILLTSLFLLILLPKPDKNEKYEMETKYKLFLLIMPFLILCFVFSYLPLFGWRYAFFDYKAGDSLSLDNFVGFKWFTYLFQNKSTRGDIVRVLRNTLAMSGLGLATSWCAMAFAIFLCEIKSLRLRRFIQTITTIPNFISWVLVFAVAFSIFSTDGFLSSILIKYGVIDNGVNYLMSNNHMWLKMLAWGMWKGLGWSAIIYIAAISGIDQQLFEAATVDGAGRFQRMWHITVPSLLPTFLVLLVMAIAGILSNGMDQYLVFQNAYNTDTVTVLDLYVYKLGINNGKIPLATVVGMAKSIVSIILLFGANKVSKIIRGNSII</sequence>
<evidence type="ECO:0000256" key="4">
    <source>
        <dbReference type="ARBA" id="ARBA00022692"/>
    </source>
</evidence>
<dbReference type="PANTHER" id="PTHR43227">
    <property type="entry name" value="BLL4140 PROTEIN"/>
    <property type="match status" value="1"/>
</dbReference>
<dbReference type="InterPro" id="IPR000515">
    <property type="entry name" value="MetI-like"/>
</dbReference>
<feature type="domain" description="ABC transmembrane type-1" evidence="8">
    <location>
        <begin position="250"/>
        <end position="465"/>
    </location>
</feature>
<dbReference type="EMBL" id="CP000885">
    <property type="protein sequence ID" value="ABX41921.1"/>
    <property type="molecule type" value="Genomic_DNA"/>
</dbReference>
<dbReference type="PROSITE" id="PS50928">
    <property type="entry name" value="ABC_TM1"/>
    <property type="match status" value="1"/>
</dbReference>
<dbReference type="InterPro" id="IPR035906">
    <property type="entry name" value="MetI-like_sf"/>
</dbReference>
<dbReference type="Gene3D" id="1.10.3720.10">
    <property type="entry name" value="MetI-like"/>
    <property type="match status" value="1"/>
</dbReference>
<comment type="subcellular location">
    <subcellularLocation>
        <location evidence="1 7">Cell membrane</location>
        <topology evidence="1 7">Multi-pass membrane protein</topology>
    </subcellularLocation>
</comment>
<organism evidence="9 10">
    <name type="scientific">Lachnoclostridium phytofermentans (strain ATCC 700394 / DSM 18823 / ISDg)</name>
    <name type="common">Clostridium phytofermentans</name>
    <dbReference type="NCBI Taxonomy" id="357809"/>
    <lineage>
        <taxon>Bacteria</taxon>
        <taxon>Bacillati</taxon>
        <taxon>Bacillota</taxon>
        <taxon>Clostridia</taxon>
        <taxon>Lachnospirales</taxon>
        <taxon>Lachnospiraceae</taxon>
    </lineage>
</organism>
<dbReference type="STRING" id="357809.Cphy_1547"/>
<dbReference type="HOGENOM" id="CLU_564640_0_0_9"/>
<keyword evidence="2 7" id="KW-0813">Transport</keyword>
<evidence type="ECO:0000256" key="6">
    <source>
        <dbReference type="ARBA" id="ARBA00023136"/>
    </source>
</evidence>
<evidence type="ECO:0000259" key="8">
    <source>
        <dbReference type="PROSITE" id="PS50928"/>
    </source>
</evidence>
<comment type="similarity">
    <text evidence="7">Belongs to the binding-protein-dependent transport system permease family.</text>
</comment>
<feature type="transmembrane region" description="Helical" evidence="7">
    <location>
        <begin position="12"/>
        <end position="31"/>
    </location>
</feature>
<dbReference type="SUPFAM" id="SSF161098">
    <property type="entry name" value="MetI-like"/>
    <property type="match status" value="1"/>
</dbReference>
<evidence type="ECO:0000256" key="5">
    <source>
        <dbReference type="ARBA" id="ARBA00022989"/>
    </source>
</evidence>
<gene>
    <name evidence="9" type="ordered locus">Cphy_1547</name>
</gene>
<feature type="transmembrane region" description="Helical" evidence="7">
    <location>
        <begin position="342"/>
        <end position="365"/>
    </location>
</feature>
<keyword evidence="5 7" id="KW-1133">Transmembrane helix</keyword>
<dbReference type="GO" id="GO:0005886">
    <property type="term" value="C:plasma membrane"/>
    <property type="evidence" value="ECO:0007669"/>
    <property type="project" value="UniProtKB-SubCell"/>
</dbReference>
<dbReference type="Proteomes" id="UP000000370">
    <property type="component" value="Chromosome"/>
</dbReference>
<evidence type="ECO:0000313" key="9">
    <source>
        <dbReference type="EMBL" id="ABX41921.1"/>
    </source>
</evidence>
<feature type="transmembrane region" description="Helical" evidence="7">
    <location>
        <begin position="148"/>
        <end position="167"/>
    </location>
</feature>
<dbReference type="AlphaFoldDB" id="A9KQK8"/>
<feature type="transmembrane region" description="Helical" evidence="7">
    <location>
        <begin position="187"/>
        <end position="206"/>
    </location>
</feature>
<evidence type="ECO:0000256" key="2">
    <source>
        <dbReference type="ARBA" id="ARBA00022448"/>
    </source>
</evidence>
<accession>A9KQK8</accession>
<feature type="transmembrane region" description="Helical" evidence="7">
    <location>
        <begin position="254"/>
        <end position="274"/>
    </location>
</feature>
<feature type="transmembrane region" description="Helical" evidence="7">
    <location>
        <begin position="75"/>
        <end position="96"/>
    </location>
</feature>
<feature type="transmembrane region" description="Helical" evidence="7">
    <location>
        <begin position="444"/>
        <end position="465"/>
    </location>
</feature>
<dbReference type="InterPro" id="IPR050809">
    <property type="entry name" value="UgpAE/MalFG_permease"/>
</dbReference>
<dbReference type="RefSeq" id="WP_012199575.1">
    <property type="nucleotide sequence ID" value="NC_010001.1"/>
</dbReference>
<evidence type="ECO:0000313" key="10">
    <source>
        <dbReference type="Proteomes" id="UP000000370"/>
    </source>
</evidence>
<keyword evidence="3" id="KW-1003">Cell membrane</keyword>
<proteinExistence type="inferred from homology"/>
<reference evidence="10" key="1">
    <citation type="submission" date="2007-11" db="EMBL/GenBank/DDBJ databases">
        <title>Complete genome sequence of Clostridium phytofermentans ISDg.</title>
        <authorList>
            <person name="Leschine S.B."/>
            <person name="Warnick T.A."/>
            <person name="Blanchard J.L."/>
            <person name="Schnell D.J."/>
            <person name="Petit E.L."/>
            <person name="LaTouf W.G."/>
            <person name="Copeland A."/>
            <person name="Lucas S."/>
            <person name="Lapidus A."/>
            <person name="Barry K."/>
            <person name="Glavina del Rio T."/>
            <person name="Dalin E."/>
            <person name="Tice H."/>
            <person name="Pitluck S."/>
            <person name="Kiss H."/>
            <person name="Brettin T."/>
            <person name="Bruce D."/>
            <person name="Detter J.C."/>
            <person name="Han C."/>
            <person name="Kuske C."/>
            <person name="Schmutz J."/>
            <person name="Larimer F."/>
            <person name="Land M."/>
            <person name="Hauser L."/>
            <person name="Kyrpides N."/>
            <person name="Kim E.A."/>
            <person name="Richardson P."/>
        </authorList>
    </citation>
    <scope>NUCLEOTIDE SEQUENCE [LARGE SCALE GENOMIC DNA]</scope>
    <source>
        <strain evidence="10">ATCC 700394 / DSM 18823 / ISDg</strain>
    </source>
</reference>
<keyword evidence="4 7" id="KW-0812">Transmembrane</keyword>
<dbReference type="Pfam" id="PF00528">
    <property type="entry name" value="BPD_transp_1"/>
    <property type="match status" value="1"/>
</dbReference>
<feature type="transmembrane region" description="Helical" evidence="7">
    <location>
        <begin position="108"/>
        <end position="128"/>
    </location>
</feature>
<keyword evidence="6 7" id="KW-0472">Membrane</keyword>
<dbReference type="CDD" id="cd06261">
    <property type="entry name" value="TM_PBP2"/>
    <property type="match status" value="1"/>
</dbReference>
<dbReference type="OrthoDB" id="2637002at2"/>
<name>A9KQK8_LACP7</name>